<dbReference type="NCBIfam" id="NF000986">
    <property type="entry name" value="PRK00103.1-4"/>
    <property type="match status" value="1"/>
</dbReference>
<keyword evidence="3 5" id="KW-0949">S-adenosyl-L-methionine</keyword>
<feature type="binding site" evidence="5">
    <location>
        <begin position="123"/>
        <end position="128"/>
    </location>
    <ligand>
        <name>S-adenosyl-L-methionine</name>
        <dbReference type="ChEBI" id="CHEBI:59789"/>
    </ligand>
</feature>
<keyword evidence="1 5" id="KW-0489">Methyltransferase</keyword>
<comment type="function">
    <text evidence="5">Specifically methylates the pseudouridine at position 1915 (m3Psi1915) in 23S rRNA.</text>
</comment>
<sequence length="156" mass="17706">MRLLLLAIGHKMPAWVDAGYREYARRFPQHLKLELVERPASPWASRGDVARGQREEADSLRAAIPRDARVIALDERGSAWTTRQLADRLDQWQLDGRDIALLVGGPDGLDPELRASAEQRWSLSPLTLPHPLVRIVVAEQLYRAHTLLSGHPYHRD</sequence>
<dbReference type="GO" id="GO:0070038">
    <property type="term" value="F:rRNA (pseudouridine-N3-)-methyltransferase activity"/>
    <property type="evidence" value="ECO:0007669"/>
    <property type="project" value="UniProtKB-UniRule"/>
</dbReference>
<dbReference type="InterPro" id="IPR029028">
    <property type="entry name" value="Alpha/beta_knot_MTases"/>
</dbReference>
<gene>
    <name evidence="5" type="primary">rlmH</name>
    <name evidence="6" type="ORF">EDC25_102132</name>
</gene>
<dbReference type="OrthoDB" id="9806643at2"/>
<evidence type="ECO:0000256" key="1">
    <source>
        <dbReference type="ARBA" id="ARBA00022603"/>
    </source>
</evidence>
<evidence type="ECO:0000256" key="5">
    <source>
        <dbReference type="HAMAP-Rule" id="MF_00658"/>
    </source>
</evidence>
<dbReference type="Gene3D" id="3.40.1280.10">
    <property type="match status" value="1"/>
</dbReference>
<comment type="subcellular location">
    <subcellularLocation>
        <location evidence="5">Cytoplasm</location>
    </subcellularLocation>
</comment>
<dbReference type="HAMAP" id="MF_00658">
    <property type="entry name" value="23SrRNA_methyltr_H"/>
    <property type="match status" value="1"/>
</dbReference>
<comment type="catalytic activity">
    <reaction evidence="5">
        <text>pseudouridine(1915) in 23S rRNA + S-adenosyl-L-methionine = N(3)-methylpseudouridine(1915) in 23S rRNA + S-adenosyl-L-homocysteine + H(+)</text>
        <dbReference type="Rhea" id="RHEA:42752"/>
        <dbReference type="Rhea" id="RHEA-COMP:10221"/>
        <dbReference type="Rhea" id="RHEA-COMP:10222"/>
        <dbReference type="ChEBI" id="CHEBI:15378"/>
        <dbReference type="ChEBI" id="CHEBI:57856"/>
        <dbReference type="ChEBI" id="CHEBI:59789"/>
        <dbReference type="ChEBI" id="CHEBI:65314"/>
        <dbReference type="ChEBI" id="CHEBI:74486"/>
        <dbReference type="EC" id="2.1.1.177"/>
    </reaction>
</comment>
<dbReference type="CDD" id="cd18081">
    <property type="entry name" value="RlmH-like"/>
    <property type="match status" value="1"/>
</dbReference>
<comment type="subunit">
    <text evidence="5">Homodimer.</text>
</comment>
<keyword evidence="5" id="KW-0698">rRNA processing</keyword>
<dbReference type="PANTHER" id="PTHR33603:SF1">
    <property type="entry name" value="RIBOSOMAL RNA LARGE SUBUNIT METHYLTRANSFERASE H"/>
    <property type="match status" value="1"/>
</dbReference>
<dbReference type="EMBL" id="SMAF01000002">
    <property type="protein sequence ID" value="TCT00767.1"/>
    <property type="molecule type" value="Genomic_DNA"/>
</dbReference>
<reference evidence="6 7" key="1">
    <citation type="submission" date="2019-03" db="EMBL/GenBank/DDBJ databases">
        <title>Genomic Encyclopedia of Type Strains, Phase IV (KMG-IV): sequencing the most valuable type-strain genomes for metagenomic binning, comparative biology and taxonomic classification.</title>
        <authorList>
            <person name="Goeker M."/>
        </authorList>
    </citation>
    <scope>NUCLEOTIDE SEQUENCE [LARGE SCALE GENOMIC DNA]</scope>
    <source>
        <strain evidence="6 7">DSM 21944</strain>
    </source>
</reference>
<dbReference type="InterPro" id="IPR003742">
    <property type="entry name" value="RlmH-like"/>
</dbReference>
<keyword evidence="5" id="KW-0963">Cytoplasm</keyword>
<dbReference type="PIRSF" id="PIRSF004505">
    <property type="entry name" value="MT_bac"/>
    <property type="match status" value="1"/>
</dbReference>
<organism evidence="6 7">
    <name type="scientific">Pseudofulvimonas gallinarii</name>
    <dbReference type="NCBI Taxonomy" id="634155"/>
    <lineage>
        <taxon>Bacteria</taxon>
        <taxon>Pseudomonadati</taxon>
        <taxon>Pseudomonadota</taxon>
        <taxon>Gammaproteobacteria</taxon>
        <taxon>Lysobacterales</taxon>
        <taxon>Rhodanobacteraceae</taxon>
        <taxon>Pseudofulvimonas</taxon>
    </lineage>
</organism>
<dbReference type="RefSeq" id="WP_123522061.1">
    <property type="nucleotide sequence ID" value="NZ_JBHLWF010000013.1"/>
</dbReference>
<dbReference type="PANTHER" id="PTHR33603">
    <property type="entry name" value="METHYLTRANSFERASE"/>
    <property type="match status" value="1"/>
</dbReference>
<dbReference type="NCBIfam" id="TIGR00246">
    <property type="entry name" value="tRNA_RlmH_YbeA"/>
    <property type="match status" value="1"/>
</dbReference>
<proteinExistence type="inferred from homology"/>
<dbReference type="Proteomes" id="UP000294599">
    <property type="component" value="Unassembled WGS sequence"/>
</dbReference>
<dbReference type="InterPro" id="IPR029026">
    <property type="entry name" value="tRNA_m1G_MTases_N"/>
</dbReference>
<accession>A0A4S3KUC2</accession>
<feature type="binding site" evidence="5">
    <location>
        <position position="104"/>
    </location>
    <ligand>
        <name>S-adenosyl-L-methionine</name>
        <dbReference type="ChEBI" id="CHEBI:59789"/>
    </ligand>
</feature>
<keyword evidence="7" id="KW-1185">Reference proteome</keyword>
<evidence type="ECO:0000256" key="2">
    <source>
        <dbReference type="ARBA" id="ARBA00022679"/>
    </source>
</evidence>
<comment type="similarity">
    <text evidence="4 5">Belongs to the RNA methyltransferase RlmH family.</text>
</comment>
<evidence type="ECO:0000256" key="3">
    <source>
        <dbReference type="ARBA" id="ARBA00022691"/>
    </source>
</evidence>
<evidence type="ECO:0000313" key="7">
    <source>
        <dbReference type="Proteomes" id="UP000294599"/>
    </source>
</evidence>
<name>A0A4S3KUC2_9GAMM</name>
<dbReference type="Pfam" id="PF02590">
    <property type="entry name" value="SPOUT_MTase"/>
    <property type="match status" value="1"/>
</dbReference>
<keyword evidence="2 5" id="KW-0808">Transferase</keyword>
<protein>
    <recommendedName>
        <fullName evidence="5">Ribosomal RNA large subunit methyltransferase H</fullName>
        <ecNumber evidence="5">2.1.1.177</ecNumber>
    </recommendedName>
    <alternativeName>
        <fullName evidence="5">23S rRNA (pseudouridine1915-N3)-methyltransferase</fullName>
    </alternativeName>
    <alternativeName>
        <fullName evidence="5">23S rRNA m3Psi1915 methyltransferase</fullName>
    </alternativeName>
    <alternativeName>
        <fullName evidence="5">rRNA (pseudouridine-N3-)-methyltransferase RlmH</fullName>
    </alternativeName>
</protein>
<dbReference type="SUPFAM" id="SSF75217">
    <property type="entry name" value="alpha/beta knot"/>
    <property type="match status" value="1"/>
</dbReference>
<evidence type="ECO:0000313" key="6">
    <source>
        <dbReference type="EMBL" id="TCT00767.1"/>
    </source>
</evidence>
<evidence type="ECO:0000256" key="4">
    <source>
        <dbReference type="ARBA" id="ARBA00038303"/>
    </source>
</evidence>
<feature type="binding site" evidence="5">
    <location>
        <position position="73"/>
    </location>
    <ligand>
        <name>S-adenosyl-L-methionine</name>
        <dbReference type="ChEBI" id="CHEBI:59789"/>
    </ligand>
</feature>
<dbReference type="EC" id="2.1.1.177" evidence="5"/>
<dbReference type="GO" id="GO:0005737">
    <property type="term" value="C:cytoplasm"/>
    <property type="evidence" value="ECO:0007669"/>
    <property type="project" value="UniProtKB-SubCell"/>
</dbReference>
<dbReference type="AlphaFoldDB" id="A0A4S3KUC2"/>
<comment type="caution">
    <text evidence="6">The sequence shown here is derived from an EMBL/GenBank/DDBJ whole genome shotgun (WGS) entry which is preliminary data.</text>
</comment>